<reference evidence="2" key="1">
    <citation type="submission" date="2023-09" db="EMBL/GenBank/DDBJ databases">
        <title>Paucibacter sp. APW11 Genome sequencing and assembly.</title>
        <authorList>
            <person name="Kim I."/>
        </authorList>
    </citation>
    <scope>NUCLEOTIDE SEQUENCE</scope>
    <source>
        <strain evidence="2">APW11</strain>
    </source>
</reference>
<dbReference type="RefSeq" id="WP_315653057.1">
    <property type="nucleotide sequence ID" value="NZ_JAVXZY010000013.1"/>
</dbReference>
<keyword evidence="3" id="KW-1185">Reference proteome</keyword>
<name>A0ABU3PJ43_9BURK</name>
<feature type="region of interest" description="Disordered" evidence="1">
    <location>
        <begin position="179"/>
        <end position="199"/>
    </location>
</feature>
<sequence>MLARIMAFVVWGLLAFAGGYWLLKLAATPLASPASTLPASDRAATRGDLSRLFGAAPVGVPEAAATPAESRFRLVGLVAPKMGGRGHEDEGVALIAIDGGAPRTVRVGALVDADVRLLALRADTAMLGGDNQAQFELKLAPAAAPATGSLPIAAPAPGIQPGQGFAPMAVVNPQAPMPGQVAPTNLPPMGGANGVPQRQ</sequence>
<evidence type="ECO:0000313" key="3">
    <source>
        <dbReference type="Proteomes" id="UP001246372"/>
    </source>
</evidence>
<comment type="caution">
    <text evidence="2">The sequence shown here is derived from an EMBL/GenBank/DDBJ whole genome shotgun (WGS) entry which is preliminary data.</text>
</comment>
<organism evidence="2 3">
    <name type="scientific">Roseateles aquae</name>
    <dbReference type="NCBI Taxonomy" id="3077235"/>
    <lineage>
        <taxon>Bacteria</taxon>
        <taxon>Pseudomonadati</taxon>
        <taxon>Pseudomonadota</taxon>
        <taxon>Betaproteobacteria</taxon>
        <taxon>Burkholderiales</taxon>
        <taxon>Sphaerotilaceae</taxon>
        <taxon>Roseateles</taxon>
    </lineage>
</organism>
<evidence type="ECO:0000313" key="2">
    <source>
        <dbReference type="EMBL" id="MDT9002167.1"/>
    </source>
</evidence>
<proteinExistence type="predicted"/>
<evidence type="ECO:0008006" key="4">
    <source>
        <dbReference type="Google" id="ProtNLM"/>
    </source>
</evidence>
<evidence type="ECO:0000256" key="1">
    <source>
        <dbReference type="SAM" id="MobiDB-lite"/>
    </source>
</evidence>
<dbReference type="Proteomes" id="UP001246372">
    <property type="component" value="Unassembled WGS sequence"/>
</dbReference>
<gene>
    <name evidence="2" type="ORF">RQP53_23005</name>
</gene>
<accession>A0ABU3PJ43</accession>
<protein>
    <recommendedName>
        <fullName evidence="4">Type II secretion system protein GspC N-terminal domain-containing protein</fullName>
    </recommendedName>
</protein>
<dbReference type="EMBL" id="JAVXZY010000013">
    <property type="protein sequence ID" value="MDT9002167.1"/>
    <property type="molecule type" value="Genomic_DNA"/>
</dbReference>